<name>A0A814LSV9_9BILA</name>
<evidence type="ECO:0000313" key="3">
    <source>
        <dbReference type="EMBL" id="CAF1069948.1"/>
    </source>
</evidence>
<dbReference type="Pfam" id="PF02931">
    <property type="entry name" value="Neur_chan_LBD"/>
    <property type="match status" value="1"/>
</dbReference>
<dbReference type="AlphaFoldDB" id="A0A814LSV9"/>
<dbReference type="EMBL" id="CAJNOC010006087">
    <property type="protein sequence ID" value="CAF1069948.1"/>
    <property type="molecule type" value="Genomic_DNA"/>
</dbReference>
<evidence type="ECO:0000256" key="1">
    <source>
        <dbReference type="SAM" id="Phobius"/>
    </source>
</evidence>
<organism evidence="3 4">
    <name type="scientific">Brachionus calyciflorus</name>
    <dbReference type="NCBI Taxonomy" id="104777"/>
    <lineage>
        <taxon>Eukaryota</taxon>
        <taxon>Metazoa</taxon>
        <taxon>Spiralia</taxon>
        <taxon>Gnathifera</taxon>
        <taxon>Rotifera</taxon>
        <taxon>Eurotatoria</taxon>
        <taxon>Monogononta</taxon>
        <taxon>Pseudotrocha</taxon>
        <taxon>Ploima</taxon>
        <taxon>Brachionidae</taxon>
        <taxon>Brachionus</taxon>
    </lineage>
</organism>
<dbReference type="GO" id="GO:0005230">
    <property type="term" value="F:extracellular ligand-gated monoatomic ion channel activity"/>
    <property type="evidence" value="ECO:0007669"/>
    <property type="project" value="InterPro"/>
</dbReference>
<protein>
    <recommendedName>
        <fullName evidence="2">Neurotransmitter-gated ion-channel ligand-binding domain-containing protein</fullName>
    </recommendedName>
</protein>
<dbReference type="Proteomes" id="UP000663879">
    <property type="component" value="Unassembled WGS sequence"/>
</dbReference>
<feature type="transmembrane region" description="Helical" evidence="1">
    <location>
        <begin position="226"/>
        <end position="244"/>
    </location>
</feature>
<dbReference type="InterPro" id="IPR038050">
    <property type="entry name" value="Neuro_actylchol_rec"/>
</dbReference>
<comment type="caution">
    <text evidence="3">The sequence shown here is derived from an EMBL/GenBank/DDBJ whole genome shotgun (WGS) entry which is preliminary data.</text>
</comment>
<proteinExistence type="predicted"/>
<feature type="transmembrane region" description="Helical" evidence="1">
    <location>
        <begin position="256"/>
        <end position="281"/>
    </location>
</feature>
<dbReference type="Gene3D" id="1.20.58.390">
    <property type="entry name" value="Neurotransmitter-gated ion-channel transmembrane domain"/>
    <property type="match status" value="1"/>
</dbReference>
<accession>A0A814LSV9</accession>
<dbReference type="GO" id="GO:0016020">
    <property type="term" value="C:membrane"/>
    <property type="evidence" value="ECO:0007669"/>
    <property type="project" value="InterPro"/>
</dbReference>
<dbReference type="Gene3D" id="2.70.170.10">
    <property type="entry name" value="Neurotransmitter-gated ion-channel ligand-binding domain"/>
    <property type="match status" value="1"/>
</dbReference>
<evidence type="ECO:0000259" key="2">
    <source>
        <dbReference type="Pfam" id="PF02931"/>
    </source>
</evidence>
<dbReference type="InterPro" id="IPR036734">
    <property type="entry name" value="Neur_chan_lig-bd_sf"/>
</dbReference>
<keyword evidence="1" id="KW-1133">Transmembrane helix</keyword>
<feature type="transmembrane region" description="Helical" evidence="1">
    <location>
        <begin position="192"/>
        <end position="214"/>
    </location>
</feature>
<keyword evidence="1" id="KW-0812">Transmembrane</keyword>
<dbReference type="OrthoDB" id="189655at2759"/>
<feature type="transmembrane region" description="Helical" evidence="1">
    <location>
        <begin position="293"/>
        <end position="313"/>
    </location>
</feature>
<dbReference type="PANTHER" id="PTHR18945">
    <property type="entry name" value="NEUROTRANSMITTER GATED ION CHANNEL"/>
    <property type="match status" value="1"/>
</dbReference>
<keyword evidence="4" id="KW-1185">Reference proteome</keyword>
<evidence type="ECO:0000313" key="4">
    <source>
        <dbReference type="Proteomes" id="UP000663879"/>
    </source>
</evidence>
<gene>
    <name evidence="3" type="ORF">OXX778_LOCUS19675</name>
</gene>
<dbReference type="SUPFAM" id="SSF63712">
    <property type="entry name" value="Nicotinic receptor ligand binding domain-like"/>
    <property type="match status" value="1"/>
</dbReference>
<dbReference type="GO" id="GO:0004888">
    <property type="term" value="F:transmembrane signaling receptor activity"/>
    <property type="evidence" value="ECO:0007669"/>
    <property type="project" value="InterPro"/>
</dbReference>
<sequence length="341" mass="39907">MEYFSNTKENEQSTDVYIRVSFTKIHEIDTLNQRFHAELLIESKWFDQSVKTINHDLKSLEWKPEIYIENALNEPKEEITYRIIQSENLMVCEIRKIKGVFWENLELENFPLDIQNLSIIILTKKSGKKVNFILMQDELSKIKISNNLDKSSWYLHEMVKVNREEVTREYSFGQRIYPGIRITCQAFRLPGYFYWNVLLPIFLITFASLGPFVIDCKSAFTRLPSTATMLLSSVSFKGVVGRLLPTVSYLTSLDKYSLASITLISLMFIYHSILAAFIPVLTESLSYYLDKMAFLGFFGLVVTMQLVYGLWIIKVNNFRNRLIEKSIFYEHQCEPSHKKNN</sequence>
<keyword evidence="1" id="KW-0472">Membrane</keyword>
<dbReference type="InterPro" id="IPR006201">
    <property type="entry name" value="Neur_channel"/>
</dbReference>
<reference evidence="3" key="1">
    <citation type="submission" date="2021-02" db="EMBL/GenBank/DDBJ databases">
        <authorList>
            <person name="Nowell W R."/>
        </authorList>
    </citation>
    <scope>NUCLEOTIDE SEQUENCE</scope>
    <source>
        <strain evidence="3">Ploen Becks lab</strain>
    </source>
</reference>
<dbReference type="InterPro" id="IPR006202">
    <property type="entry name" value="Neur_chan_lig-bd"/>
</dbReference>
<feature type="domain" description="Neurotransmitter-gated ion-channel ligand-binding" evidence="2">
    <location>
        <begin position="8"/>
        <end position="173"/>
    </location>
</feature>